<evidence type="ECO:0000256" key="3">
    <source>
        <dbReference type="ARBA" id="ARBA00023038"/>
    </source>
</evidence>
<comment type="caution">
    <text evidence="7">The sequence shown here is derived from an EMBL/GenBank/DDBJ whole genome shotgun (WGS) entry which is preliminary data.</text>
</comment>
<feature type="non-terminal residue" evidence="7">
    <location>
        <position position="1"/>
    </location>
</feature>
<dbReference type="GO" id="GO:0008544">
    <property type="term" value="P:epidermis development"/>
    <property type="evidence" value="ECO:0007669"/>
    <property type="project" value="TreeGrafter"/>
</dbReference>
<keyword evidence="8" id="KW-1185">Reference proteome</keyword>
<dbReference type="PANTHER" id="PTHR15468:SF7">
    <property type="entry name" value="SCIELLIN"/>
    <property type="match status" value="1"/>
</dbReference>
<dbReference type="Proteomes" id="UP000736164">
    <property type="component" value="Unassembled WGS sequence"/>
</dbReference>
<evidence type="ECO:0000256" key="5">
    <source>
        <dbReference type="SAM" id="MobiDB-lite"/>
    </source>
</evidence>
<dbReference type="PANTHER" id="PTHR15468">
    <property type="entry name" value="ZNF185"/>
    <property type="match status" value="1"/>
</dbReference>
<dbReference type="GO" id="GO:0005737">
    <property type="term" value="C:cytoplasm"/>
    <property type="evidence" value="ECO:0007669"/>
    <property type="project" value="TreeGrafter"/>
</dbReference>
<dbReference type="PROSITE" id="PS00478">
    <property type="entry name" value="LIM_DOMAIN_1"/>
    <property type="match status" value="1"/>
</dbReference>
<evidence type="ECO:0000313" key="8">
    <source>
        <dbReference type="Proteomes" id="UP000736164"/>
    </source>
</evidence>
<feature type="region of interest" description="Disordered" evidence="5">
    <location>
        <begin position="1"/>
        <end position="21"/>
    </location>
</feature>
<keyword evidence="2 4" id="KW-0862">Zinc</keyword>
<accession>A0A8J7TEK8</accession>
<dbReference type="PROSITE" id="PS50023">
    <property type="entry name" value="LIM_DOMAIN_2"/>
    <property type="match status" value="1"/>
</dbReference>
<feature type="compositionally biased region" description="Polar residues" evidence="5">
    <location>
        <begin position="1"/>
        <end position="15"/>
    </location>
</feature>
<proteinExistence type="predicted"/>
<name>A0A8J7TEK8_ATRSP</name>
<keyword evidence="3 4" id="KW-0440">LIM domain</keyword>
<dbReference type="Gene3D" id="2.10.110.10">
    <property type="entry name" value="Cysteine Rich Protein"/>
    <property type="match status" value="1"/>
</dbReference>
<dbReference type="InterPro" id="IPR001781">
    <property type="entry name" value="Znf_LIM"/>
</dbReference>
<dbReference type="AlphaFoldDB" id="A0A8J7TEK8"/>
<evidence type="ECO:0000259" key="6">
    <source>
        <dbReference type="PROSITE" id="PS50023"/>
    </source>
</evidence>
<dbReference type="EMBL" id="JAAWVO010049767">
    <property type="protein sequence ID" value="MBN3320036.1"/>
    <property type="molecule type" value="Genomic_DNA"/>
</dbReference>
<protein>
    <submittedName>
        <fullName evidence="7">SCEL protein</fullName>
    </submittedName>
</protein>
<keyword evidence="1 4" id="KW-0479">Metal-binding</keyword>
<feature type="non-terminal residue" evidence="7">
    <location>
        <position position="178"/>
    </location>
</feature>
<evidence type="ECO:0000256" key="4">
    <source>
        <dbReference type="PROSITE-ProRule" id="PRU00125"/>
    </source>
</evidence>
<evidence type="ECO:0000256" key="2">
    <source>
        <dbReference type="ARBA" id="ARBA00022833"/>
    </source>
</evidence>
<reference evidence="7" key="1">
    <citation type="journal article" date="2021" name="Cell">
        <title>Tracing the genetic footprints of vertebrate landing in non-teleost ray-finned fishes.</title>
        <authorList>
            <person name="Bi X."/>
            <person name="Wang K."/>
            <person name="Yang L."/>
            <person name="Pan H."/>
            <person name="Jiang H."/>
            <person name="Wei Q."/>
            <person name="Fang M."/>
            <person name="Yu H."/>
            <person name="Zhu C."/>
            <person name="Cai Y."/>
            <person name="He Y."/>
            <person name="Gan X."/>
            <person name="Zeng H."/>
            <person name="Yu D."/>
            <person name="Zhu Y."/>
            <person name="Jiang H."/>
            <person name="Qiu Q."/>
            <person name="Yang H."/>
            <person name="Zhang Y.E."/>
            <person name="Wang W."/>
            <person name="Zhu M."/>
            <person name="He S."/>
            <person name="Zhang G."/>
        </authorList>
    </citation>
    <scope>NUCLEOTIDE SEQUENCE</scope>
    <source>
        <strain evidence="7">Allg_001</strain>
    </source>
</reference>
<gene>
    <name evidence="7" type="primary">Scel</name>
    <name evidence="7" type="ORF">GTO95_0001286</name>
</gene>
<dbReference type="InterPro" id="IPR052621">
    <property type="entry name" value="Cell_Prolif/Cornif_Regul"/>
</dbReference>
<dbReference type="SMART" id="SM00132">
    <property type="entry name" value="LIM"/>
    <property type="match status" value="1"/>
</dbReference>
<feature type="domain" description="LIM zinc-binding" evidence="6">
    <location>
        <begin position="109"/>
        <end position="175"/>
    </location>
</feature>
<evidence type="ECO:0000256" key="1">
    <source>
        <dbReference type="ARBA" id="ARBA00022723"/>
    </source>
</evidence>
<sequence length="178" mass="20612">MKKPSSYSFSRTSEPSYDYNDAVRLPRSYSSQLIDSSYDYTDAVRLPRSYSSQLSDSSYKISSESSPTVYTKTSYVQNSRPEDFHDDMLSSKSIKTVYSTSDRSIIDRDMCTYCRKPINTEAKMILDDLQIYCHASCFKCEVCNSSLGHLKAGDSMWIYRRTVHCESCFGITREKWRR</sequence>
<evidence type="ECO:0000313" key="7">
    <source>
        <dbReference type="EMBL" id="MBN3320036.1"/>
    </source>
</evidence>
<dbReference type="GO" id="GO:0046872">
    <property type="term" value="F:metal ion binding"/>
    <property type="evidence" value="ECO:0007669"/>
    <property type="project" value="UniProtKB-KW"/>
</dbReference>
<organism evidence="7 8">
    <name type="scientific">Atractosteus spatula</name>
    <name type="common">Alligator gar</name>
    <name type="synonym">Lepisosteus spatula</name>
    <dbReference type="NCBI Taxonomy" id="7917"/>
    <lineage>
        <taxon>Eukaryota</taxon>
        <taxon>Metazoa</taxon>
        <taxon>Chordata</taxon>
        <taxon>Craniata</taxon>
        <taxon>Vertebrata</taxon>
        <taxon>Euteleostomi</taxon>
        <taxon>Actinopterygii</taxon>
        <taxon>Neopterygii</taxon>
        <taxon>Holostei</taxon>
        <taxon>Semionotiformes</taxon>
        <taxon>Lepisosteidae</taxon>
        <taxon>Atractosteus</taxon>
    </lineage>
</organism>